<evidence type="ECO:0000313" key="4">
    <source>
        <dbReference type="EMBL" id="OQD94717.1"/>
    </source>
</evidence>
<comment type="caution">
    <text evidence="4">The sequence shown here is derived from an EMBL/GenBank/DDBJ whole genome shotgun (WGS) entry which is preliminary data.</text>
</comment>
<dbReference type="PROSITE" id="PS00108">
    <property type="entry name" value="PROTEIN_KINASE_ST"/>
    <property type="match status" value="1"/>
</dbReference>
<feature type="domain" description="Protein kinase" evidence="3">
    <location>
        <begin position="1"/>
        <end position="148"/>
    </location>
</feature>
<dbReference type="InterPro" id="IPR015943">
    <property type="entry name" value="WD40/YVTN_repeat-like_dom_sf"/>
</dbReference>
<name>A0A1V6R0B6_9EURO</name>
<dbReference type="Gene3D" id="1.10.510.10">
    <property type="entry name" value="Transferase(Phosphotransferase) domain 1"/>
    <property type="match status" value="1"/>
</dbReference>
<dbReference type="PROSITE" id="PS50294">
    <property type="entry name" value="WD_REPEATS_REGION"/>
    <property type="match status" value="1"/>
</dbReference>
<feature type="repeat" description="WD" evidence="1">
    <location>
        <begin position="500"/>
        <end position="530"/>
    </location>
</feature>
<dbReference type="PANTHER" id="PTHR44167:SF24">
    <property type="entry name" value="SERINE_THREONINE-PROTEIN KINASE CHK2"/>
    <property type="match status" value="1"/>
</dbReference>
<dbReference type="InterPro" id="IPR008271">
    <property type="entry name" value="Ser/Thr_kinase_AS"/>
</dbReference>
<sequence length="530" mass="58707">MMHGNEFVHGDLKPNNILIKSHPPNMWWVKLSDFGLSKRVEEASGAPTLKGTPGYIAPELYKFTERGTAYASDIWAVGAILFFMLLKRPVFEVLGHLFEYATKVKDFPTQPLADIGTTDLSIQFISLLMSASPKDRPSAEMAILHEYLRPMYDHLPSWQMSGSPRTSPQSPIKPMTEEFESEFGSEFGSWDTEPLLTLGEPLHQEPNDQPSTLSTESLGVAVPRQTISACGGVVRPMNKLIHRGFTGKISFSADSRVFAMAGNKETIRFWSTSSYSQLPGLKGKLCIAFSPDGKLIASCGIFAYMQLWDAVTLAEVGHTNLSDYPHTVVFSPDSRMIAYAINHKVVVQEVSGGSKRRIANCNFGFRDKDSPNYLSFSPDSKFAWFACLNKYQMLDIEQNLTGRIFKLPVLSKTIGLSIDGKYLAYLDNAKKAHICLLELSTKNVVLKIESGIHNPTGLAFSPNSKLLAVSLRQSFSRDNISLWDIETAKKLSKIVPNDRIRSIAFSPDGTMLASTTSNGSTTLWGADTRH</sequence>
<dbReference type="Pfam" id="PF00069">
    <property type="entry name" value="Pkinase"/>
    <property type="match status" value="1"/>
</dbReference>
<dbReference type="GO" id="GO:0044773">
    <property type="term" value="P:mitotic DNA damage checkpoint signaling"/>
    <property type="evidence" value="ECO:0007669"/>
    <property type="project" value="TreeGrafter"/>
</dbReference>
<dbReference type="InterPro" id="IPR000719">
    <property type="entry name" value="Prot_kinase_dom"/>
</dbReference>
<dbReference type="SUPFAM" id="SSF82171">
    <property type="entry name" value="DPP6 N-terminal domain-like"/>
    <property type="match status" value="1"/>
</dbReference>
<evidence type="ECO:0000259" key="3">
    <source>
        <dbReference type="PROSITE" id="PS50011"/>
    </source>
</evidence>
<accession>A0A1V6R0B6</accession>
<protein>
    <recommendedName>
        <fullName evidence="3">Protein kinase domain-containing protein</fullName>
    </recommendedName>
</protein>
<dbReference type="PROSITE" id="PS50011">
    <property type="entry name" value="PROTEIN_KINASE_DOM"/>
    <property type="match status" value="1"/>
</dbReference>
<reference evidence="5" key="1">
    <citation type="journal article" date="2017" name="Nat. Microbiol.">
        <title>Global analysis of biosynthetic gene clusters reveals vast potential of secondary metabolite production in Penicillium species.</title>
        <authorList>
            <person name="Nielsen J.C."/>
            <person name="Grijseels S."/>
            <person name="Prigent S."/>
            <person name="Ji B."/>
            <person name="Dainat J."/>
            <person name="Nielsen K.F."/>
            <person name="Frisvad J.C."/>
            <person name="Workman M."/>
            <person name="Nielsen J."/>
        </authorList>
    </citation>
    <scope>NUCLEOTIDE SEQUENCE [LARGE SCALE GENOMIC DNA]</scope>
    <source>
        <strain evidence="5">IBT 29525</strain>
    </source>
</reference>
<feature type="region of interest" description="Disordered" evidence="2">
    <location>
        <begin position="199"/>
        <end position="218"/>
    </location>
</feature>
<evidence type="ECO:0000256" key="2">
    <source>
        <dbReference type="SAM" id="MobiDB-lite"/>
    </source>
</evidence>
<dbReference type="Proteomes" id="UP000191612">
    <property type="component" value="Unassembled WGS sequence"/>
</dbReference>
<dbReference type="STRING" id="60172.A0A1V6R0B6"/>
<dbReference type="PANTHER" id="PTHR44167">
    <property type="entry name" value="OVARIAN-SPECIFIC SERINE/THREONINE-PROTEIN KINASE LOK-RELATED"/>
    <property type="match status" value="1"/>
</dbReference>
<dbReference type="AlphaFoldDB" id="A0A1V6R0B6"/>
<evidence type="ECO:0000313" key="5">
    <source>
        <dbReference type="Proteomes" id="UP000191612"/>
    </source>
</evidence>
<organism evidence="4 5">
    <name type="scientific">Penicillium solitum</name>
    <dbReference type="NCBI Taxonomy" id="60172"/>
    <lineage>
        <taxon>Eukaryota</taxon>
        <taxon>Fungi</taxon>
        <taxon>Dikarya</taxon>
        <taxon>Ascomycota</taxon>
        <taxon>Pezizomycotina</taxon>
        <taxon>Eurotiomycetes</taxon>
        <taxon>Eurotiomycetidae</taxon>
        <taxon>Eurotiales</taxon>
        <taxon>Aspergillaceae</taxon>
        <taxon>Penicillium</taxon>
    </lineage>
</organism>
<feature type="region of interest" description="Disordered" evidence="2">
    <location>
        <begin position="159"/>
        <end position="178"/>
    </location>
</feature>
<dbReference type="InterPro" id="IPR011009">
    <property type="entry name" value="Kinase-like_dom_sf"/>
</dbReference>
<dbReference type="PROSITE" id="PS50082">
    <property type="entry name" value="WD_REPEATS_2"/>
    <property type="match status" value="1"/>
</dbReference>
<dbReference type="GO" id="GO:0005634">
    <property type="term" value="C:nucleus"/>
    <property type="evidence" value="ECO:0007669"/>
    <property type="project" value="TreeGrafter"/>
</dbReference>
<evidence type="ECO:0000256" key="1">
    <source>
        <dbReference type="PROSITE-ProRule" id="PRU00221"/>
    </source>
</evidence>
<gene>
    <name evidence="4" type="ORF">PENSOL_c024G07168</name>
</gene>
<keyword evidence="1" id="KW-0853">WD repeat</keyword>
<dbReference type="GO" id="GO:0005524">
    <property type="term" value="F:ATP binding"/>
    <property type="evidence" value="ECO:0007669"/>
    <property type="project" value="InterPro"/>
</dbReference>
<dbReference type="InterPro" id="IPR001680">
    <property type="entry name" value="WD40_rpt"/>
</dbReference>
<dbReference type="EMBL" id="MDYO01000024">
    <property type="protein sequence ID" value="OQD94717.1"/>
    <property type="molecule type" value="Genomic_DNA"/>
</dbReference>
<keyword evidence="5" id="KW-1185">Reference proteome</keyword>
<dbReference type="SMART" id="SM00220">
    <property type="entry name" value="S_TKc"/>
    <property type="match status" value="1"/>
</dbReference>
<dbReference type="SMART" id="SM00320">
    <property type="entry name" value="WD40"/>
    <property type="match status" value="4"/>
</dbReference>
<dbReference type="GO" id="GO:0005737">
    <property type="term" value="C:cytoplasm"/>
    <property type="evidence" value="ECO:0007669"/>
    <property type="project" value="TreeGrafter"/>
</dbReference>
<feature type="compositionally biased region" description="Polar residues" evidence="2">
    <location>
        <begin position="207"/>
        <end position="217"/>
    </location>
</feature>
<dbReference type="SUPFAM" id="SSF56112">
    <property type="entry name" value="Protein kinase-like (PK-like)"/>
    <property type="match status" value="1"/>
</dbReference>
<dbReference type="GO" id="GO:0004674">
    <property type="term" value="F:protein serine/threonine kinase activity"/>
    <property type="evidence" value="ECO:0007669"/>
    <property type="project" value="TreeGrafter"/>
</dbReference>
<dbReference type="Gene3D" id="2.130.10.10">
    <property type="entry name" value="YVTN repeat-like/Quinoprotein amine dehydrogenase"/>
    <property type="match status" value="2"/>
</dbReference>
<feature type="compositionally biased region" description="Polar residues" evidence="2">
    <location>
        <begin position="159"/>
        <end position="170"/>
    </location>
</feature>
<proteinExistence type="predicted"/>
<dbReference type="Pfam" id="PF00400">
    <property type="entry name" value="WD40"/>
    <property type="match status" value="2"/>
</dbReference>